<gene>
    <name evidence="2" type="ORF">GCM10010358_64130</name>
</gene>
<reference evidence="2" key="2">
    <citation type="submission" date="2020-09" db="EMBL/GenBank/DDBJ databases">
        <authorList>
            <person name="Sun Q."/>
            <person name="Ohkuma M."/>
        </authorList>
    </citation>
    <scope>NUCLEOTIDE SEQUENCE</scope>
    <source>
        <strain evidence="2">JCM 4790</strain>
    </source>
</reference>
<evidence type="ECO:0000313" key="2">
    <source>
        <dbReference type="EMBL" id="GGY01353.1"/>
    </source>
</evidence>
<dbReference type="EMBL" id="BMVU01000045">
    <property type="protein sequence ID" value="GGY01353.1"/>
    <property type="molecule type" value="Genomic_DNA"/>
</dbReference>
<reference evidence="2" key="1">
    <citation type="journal article" date="2014" name="Int. J. Syst. Evol. Microbiol.">
        <title>Complete genome sequence of Corynebacterium casei LMG S-19264T (=DSM 44701T), isolated from a smear-ripened cheese.</title>
        <authorList>
            <consortium name="US DOE Joint Genome Institute (JGI-PGF)"/>
            <person name="Walter F."/>
            <person name="Albersmeier A."/>
            <person name="Kalinowski J."/>
            <person name="Ruckert C."/>
        </authorList>
    </citation>
    <scope>NUCLEOTIDE SEQUENCE</scope>
    <source>
        <strain evidence="2">JCM 4790</strain>
    </source>
</reference>
<dbReference type="RefSeq" id="WP_229919669.1">
    <property type="nucleotide sequence ID" value="NZ_BMVU01000045.1"/>
</dbReference>
<sequence>MTTLVPRPPQPQQPSVPPQPVPRRAEEDTAVPPRADCVADSAGGLTFDVTETGESGAALLVLRRRDDGAEVSLPLTPVSEGRLRAALPSGVALPEGRWDAYVRLADGEPQRLVPGVNDLRSLVDRMPSGSLGHVAVRIPYATKHGNLTVRSWLRAPHAEAGELHVGERVLEVRGRVYGVALGPDAYAEVSPRGGDTAPLRAEVTGDAPDFRFDVPYDELAEGVWDLWLRPAGQAGPRVRLARLLDDVADKKAIFTYPKAELRGAHGPVEAHPYYTVDNDLSVAVTARSPKGPAPKTS</sequence>
<proteinExistence type="predicted"/>
<evidence type="ECO:0008006" key="4">
    <source>
        <dbReference type="Google" id="ProtNLM"/>
    </source>
</evidence>
<evidence type="ECO:0000313" key="3">
    <source>
        <dbReference type="Proteomes" id="UP000619244"/>
    </source>
</evidence>
<evidence type="ECO:0000256" key="1">
    <source>
        <dbReference type="SAM" id="MobiDB-lite"/>
    </source>
</evidence>
<keyword evidence="3" id="KW-1185">Reference proteome</keyword>
<dbReference type="Proteomes" id="UP000619244">
    <property type="component" value="Unassembled WGS sequence"/>
</dbReference>
<dbReference type="AlphaFoldDB" id="A0A918NVZ5"/>
<feature type="compositionally biased region" description="Pro residues" evidence="1">
    <location>
        <begin position="1"/>
        <end position="21"/>
    </location>
</feature>
<name>A0A918NVZ5_9ACTN</name>
<comment type="caution">
    <text evidence="2">The sequence shown here is derived from an EMBL/GenBank/DDBJ whole genome shotgun (WGS) entry which is preliminary data.</text>
</comment>
<feature type="region of interest" description="Disordered" evidence="1">
    <location>
        <begin position="1"/>
        <end position="34"/>
    </location>
</feature>
<organism evidence="2 3">
    <name type="scientific">Streptomyces minutiscleroticus</name>
    <dbReference type="NCBI Taxonomy" id="68238"/>
    <lineage>
        <taxon>Bacteria</taxon>
        <taxon>Bacillati</taxon>
        <taxon>Actinomycetota</taxon>
        <taxon>Actinomycetes</taxon>
        <taxon>Kitasatosporales</taxon>
        <taxon>Streptomycetaceae</taxon>
        <taxon>Streptomyces</taxon>
    </lineage>
</organism>
<protein>
    <recommendedName>
        <fullName evidence="4">Transferase</fullName>
    </recommendedName>
</protein>
<accession>A0A918NVZ5</accession>